<sequence length="578" mass="65924">MTRSRASQKCPRAPADALDSFWGSRQCNYQTCFEVDSYFRSLDDTTWAIAELERRQLGGLFRPSSTVYPRLVRIFYKNLRRDEDFPHMLSSSIDGHDIRFSGRDIAEILGCCLPRDPDIVYANEAASVTVQEIIDTMCAGRYDDHNQTCTTRTFLPPRLWLVDSIFRRNVNPLGHKLESRGPLLKALFAIHEGFYFDAPSAIMDVFARVLDELVDTQSSFSKKWALPLPNLVCSIVARSGSAISADEPADSTLPAFGRAQRDKSVHAMHAAPTAPVIPPPKVFHPAPPQASSSLCHEDYEHLCSRFDQLRGDVASFQHKFDIFRDRTYASHELFEYTLDNIHEHTTVMSETIEETQTMLRALHLSHFPPPSGPPCGPLLDDDLLQNSLINSLTTQLDLPSENRTVEIDDQLLEESRNHCHFSILGKFVIDRPLNGQFSEERDVLKVLYNQPWCFDGNLLTMQCWELEMEVDEVEMKRILESFTWMQWALTIIQSSYLWSIDLLFIVLSALKQCGSPMKVAGRLYGNGTDLFSYCDMYGDHSGSPHLEEWIKEICISTNTDLETYRDSWDDLELLEVIL</sequence>
<evidence type="ECO:0000313" key="1">
    <source>
        <dbReference type="EMBL" id="KAF8389755.1"/>
    </source>
</evidence>
<protein>
    <submittedName>
        <fullName evidence="1">Uncharacterized protein</fullName>
    </submittedName>
</protein>
<dbReference type="AlphaFoldDB" id="A0A834YKP7"/>
<dbReference type="OrthoDB" id="1568172at2759"/>
<dbReference type="EMBL" id="JABCRI010000018">
    <property type="protein sequence ID" value="KAF8389755.1"/>
    <property type="molecule type" value="Genomic_DNA"/>
</dbReference>
<organism evidence="1 2">
    <name type="scientific">Tetracentron sinense</name>
    <name type="common">Spur-leaf</name>
    <dbReference type="NCBI Taxonomy" id="13715"/>
    <lineage>
        <taxon>Eukaryota</taxon>
        <taxon>Viridiplantae</taxon>
        <taxon>Streptophyta</taxon>
        <taxon>Embryophyta</taxon>
        <taxon>Tracheophyta</taxon>
        <taxon>Spermatophyta</taxon>
        <taxon>Magnoliopsida</taxon>
        <taxon>Trochodendrales</taxon>
        <taxon>Trochodendraceae</taxon>
        <taxon>Tetracentron</taxon>
    </lineage>
</organism>
<dbReference type="Proteomes" id="UP000655225">
    <property type="component" value="Unassembled WGS sequence"/>
</dbReference>
<evidence type="ECO:0000313" key="2">
    <source>
        <dbReference type="Proteomes" id="UP000655225"/>
    </source>
</evidence>
<proteinExistence type="predicted"/>
<comment type="caution">
    <text evidence="1">The sequence shown here is derived from an EMBL/GenBank/DDBJ whole genome shotgun (WGS) entry which is preliminary data.</text>
</comment>
<gene>
    <name evidence="1" type="ORF">HHK36_024274</name>
</gene>
<accession>A0A834YKP7</accession>
<keyword evidence="2" id="KW-1185">Reference proteome</keyword>
<name>A0A834YKP7_TETSI</name>
<reference evidence="1 2" key="1">
    <citation type="submission" date="2020-04" db="EMBL/GenBank/DDBJ databases">
        <title>Plant Genome Project.</title>
        <authorList>
            <person name="Zhang R.-G."/>
        </authorList>
    </citation>
    <scope>NUCLEOTIDE SEQUENCE [LARGE SCALE GENOMIC DNA]</scope>
    <source>
        <strain evidence="1">YNK0</strain>
        <tissue evidence="1">Leaf</tissue>
    </source>
</reference>